<feature type="region of interest" description="Disordered" evidence="1">
    <location>
        <begin position="61"/>
        <end position="80"/>
    </location>
</feature>
<feature type="signal peptide" evidence="3">
    <location>
        <begin position="1"/>
        <end position="23"/>
    </location>
</feature>
<feature type="chain" id="PRO_5029824157" description="Transmembrane protein" evidence="3">
    <location>
        <begin position="24"/>
        <end position="338"/>
    </location>
</feature>
<feature type="transmembrane region" description="Helical" evidence="2">
    <location>
        <begin position="305"/>
        <end position="332"/>
    </location>
</feature>
<keyword evidence="2" id="KW-1133">Transmembrane helix</keyword>
<feature type="compositionally biased region" description="Basic and acidic residues" evidence="1">
    <location>
        <begin position="62"/>
        <end position="71"/>
    </location>
</feature>
<evidence type="ECO:0000256" key="1">
    <source>
        <dbReference type="SAM" id="MobiDB-lite"/>
    </source>
</evidence>
<sequence length="338" mass="36559">MGKQLSVIIWLIVFQLLFSTGYGDYGRTPTGTGSSSGGFNSEEASRDAYAALKSNRFPDSSALRRSDRADVDVDSDSIPEFNEPVGLQAEAQDGGVMMLPNFNGERDDENSEVYVKVRRIRFSSGAQDVVSYGILSSPLAVSHSEVPSLESGSRRLSLSSGALDVVAYGIWSSLWAVTDSEVPDLESGRPRWSTPGAGTSSQVEKRSTQRLIELGFAILLESITAIVSIDVGEISSLNKFILNCVLVISIVAFVSLTAAFMTLSSTPSTDTRTTHTANTILARLGFAASAFGFILVIAMGLPDKLLWVIVLPLIALVFIFVKTCLYLILYLIRFWTAN</sequence>
<evidence type="ECO:0000256" key="2">
    <source>
        <dbReference type="SAM" id="Phobius"/>
    </source>
</evidence>
<organism evidence="4 5">
    <name type="scientific">Quercus lobata</name>
    <name type="common">Valley oak</name>
    <dbReference type="NCBI Taxonomy" id="97700"/>
    <lineage>
        <taxon>Eukaryota</taxon>
        <taxon>Viridiplantae</taxon>
        <taxon>Streptophyta</taxon>
        <taxon>Embryophyta</taxon>
        <taxon>Tracheophyta</taxon>
        <taxon>Spermatophyta</taxon>
        <taxon>Magnoliopsida</taxon>
        <taxon>eudicotyledons</taxon>
        <taxon>Gunneridae</taxon>
        <taxon>Pentapetalae</taxon>
        <taxon>rosids</taxon>
        <taxon>fabids</taxon>
        <taxon>Fagales</taxon>
        <taxon>Fagaceae</taxon>
        <taxon>Quercus</taxon>
    </lineage>
</organism>
<dbReference type="InParanoid" id="A0A7N2RCG8"/>
<keyword evidence="2" id="KW-0472">Membrane</keyword>
<evidence type="ECO:0000313" key="5">
    <source>
        <dbReference type="Proteomes" id="UP000594261"/>
    </source>
</evidence>
<keyword evidence="2" id="KW-0812">Transmembrane</keyword>
<dbReference type="AlphaFoldDB" id="A0A7N2RCG8"/>
<proteinExistence type="predicted"/>
<reference evidence="4 5" key="1">
    <citation type="journal article" date="2016" name="G3 (Bethesda)">
        <title>First Draft Assembly and Annotation of the Genome of a California Endemic Oak Quercus lobata Nee (Fagaceae).</title>
        <authorList>
            <person name="Sork V.L."/>
            <person name="Fitz-Gibbon S.T."/>
            <person name="Puiu D."/>
            <person name="Crepeau M."/>
            <person name="Gugger P.F."/>
            <person name="Sherman R."/>
            <person name="Stevens K."/>
            <person name="Langley C.H."/>
            <person name="Pellegrini M."/>
            <person name="Salzberg S.L."/>
        </authorList>
    </citation>
    <scope>NUCLEOTIDE SEQUENCE [LARGE SCALE GENOMIC DNA]</scope>
    <source>
        <strain evidence="4 5">cv. SW786</strain>
    </source>
</reference>
<evidence type="ECO:0008006" key="6">
    <source>
        <dbReference type="Google" id="ProtNLM"/>
    </source>
</evidence>
<protein>
    <recommendedName>
        <fullName evidence="6">Transmembrane protein</fullName>
    </recommendedName>
</protein>
<feature type="transmembrane region" description="Helical" evidence="2">
    <location>
        <begin position="280"/>
        <end position="298"/>
    </location>
</feature>
<evidence type="ECO:0000313" key="4">
    <source>
        <dbReference type="EnsemblPlants" id="QL10p054977:mrna"/>
    </source>
</evidence>
<keyword evidence="3" id="KW-0732">Signal</keyword>
<accession>A0A7N2RCG8</accession>
<dbReference type="Gramene" id="QL10p054977:mrna">
    <property type="protein sequence ID" value="QL10p054977:mrna"/>
    <property type="gene ID" value="QL10p054977"/>
</dbReference>
<keyword evidence="5" id="KW-1185">Reference proteome</keyword>
<dbReference type="Proteomes" id="UP000594261">
    <property type="component" value="Chromosome 10"/>
</dbReference>
<feature type="transmembrane region" description="Helical" evidence="2">
    <location>
        <begin position="240"/>
        <end position="260"/>
    </location>
</feature>
<name>A0A7N2RCG8_QUELO</name>
<evidence type="ECO:0000256" key="3">
    <source>
        <dbReference type="SAM" id="SignalP"/>
    </source>
</evidence>
<reference evidence="4" key="2">
    <citation type="submission" date="2021-01" db="UniProtKB">
        <authorList>
            <consortium name="EnsemblPlants"/>
        </authorList>
    </citation>
    <scope>IDENTIFICATION</scope>
</reference>
<feature type="region of interest" description="Disordered" evidence="1">
    <location>
        <begin position="183"/>
        <end position="204"/>
    </location>
</feature>
<dbReference type="EMBL" id="LRBV02000010">
    <property type="status" value="NOT_ANNOTATED_CDS"/>
    <property type="molecule type" value="Genomic_DNA"/>
</dbReference>
<dbReference type="EnsemblPlants" id="QL10p054977:mrna">
    <property type="protein sequence ID" value="QL10p054977:mrna"/>
    <property type="gene ID" value="QL10p054977"/>
</dbReference>